<keyword evidence="2" id="KW-1185">Reference proteome</keyword>
<dbReference type="Proteomes" id="UP000326289">
    <property type="component" value="Unassembled WGS sequence"/>
</dbReference>
<dbReference type="EMBL" id="ML732799">
    <property type="protein sequence ID" value="KAB8273101.1"/>
    <property type="molecule type" value="Genomic_DNA"/>
</dbReference>
<accession>A0A5N6J2H5</accession>
<evidence type="ECO:0000313" key="1">
    <source>
        <dbReference type="EMBL" id="KAB8273101.1"/>
    </source>
</evidence>
<organism evidence="1 2">
    <name type="scientific">Aspergillus minisclerotigenes</name>
    <dbReference type="NCBI Taxonomy" id="656917"/>
    <lineage>
        <taxon>Eukaryota</taxon>
        <taxon>Fungi</taxon>
        <taxon>Dikarya</taxon>
        <taxon>Ascomycota</taxon>
        <taxon>Pezizomycotina</taxon>
        <taxon>Eurotiomycetes</taxon>
        <taxon>Eurotiomycetidae</taxon>
        <taxon>Eurotiales</taxon>
        <taxon>Aspergillaceae</taxon>
        <taxon>Aspergillus</taxon>
        <taxon>Aspergillus subgen. Circumdati</taxon>
    </lineage>
</organism>
<name>A0A5N6J2H5_9EURO</name>
<feature type="non-terminal residue" evidence="1">
    <location>
        <position position="1"/>
    </location>
</feature>
<reference evidence="1 2" key="1">
    <citation type="submission" date="2019-04" db="EMBL/GenBank/DDBJ databases">
        <title>Fungal friends and foes A comparative genomics study of 23 Aspergillus species from section Flavi.</title>
        <authorList>
            <consortium name="DOE Joint Genome Institute"/>
            <person name="Kjaerbolling I."/>
            <person name="Vesth T.C."/>
            <person name="Frisvad J.C."/>
            <person name="Nybo J.L."/>
            <person name="Theobald S."/>
            <person name="Kildgaard S."/>
            <person name="Petersen T.I."/>
            <person name="Kuo A."/>
            <person name="Sato A."/>
            <person name="Lyhne E.K."/>
            <person name="Kogle M.E."/>
            <person name="Wiebenga A."/>
            <person name="Kun R.S."/>
            <person name="Lubbers R.J."/>
            <person name="Makela M.R."/>
            <person name="Barry K."/>
            <person name="Chovatia M."/>
            <person name="Clum A."/>
            <person name="Daum C."/>
            <person name="Haridas S."/>
            <person name="He G."/>
            <person name="LaButti K."/>
            <person name="Lipzen A."/>
            <person name="Mondo S."/>
            <person name="Pangilinan J."/>
            <person name="Riley R."/>
            <person name="Salamov A."/>
            <person name="Simmons B.A."/>
            <person name="Magnuson J.K."/>
            <person name="Henrissat B."/>
            <person name="Mortensen U.H."/>
            <person name="Larsen T.O."/>
            <person name="De vries R.P."/>
            <person name="Grigoriev I.V."/>
            <person name="Machida M."/>
            <person name="Baker S.E."/>
            <person name="Andersen M.R."/>
        </authorList>
    </citation>
    <scope>NUCLEOTIDE SEQUENCE [LARGE SCALE GENOMIC DNA]</scope>
    <source>
        <strain evidence="1 2">CBS 117635</strain>
    </source>
</reference>
<dbReference type="AlphaFoldDB" id="A0A5N6J2H5"/>
<proteinExistence type="predicted"/>
<protein>
    <submittedName>
        <fullName evidence="1">Uncharacterized protein</fullName>
    </submittedName>
</protein>
<sequence>MFGRFLSVHVLMGSEAWNYPGWVRSTVDAVGGGYGEKRWLGFLFLGDVETPESWACWIYIHSKCWLGGRIEIGKIHTV</sequence>
<evidence type="ECO:0000313" key="2">
    <source>
        <dbReference type="Proteomes" id="UP000326289"/>
    </source>
</evidence>
<gene>
    <name evidence="1" type="ORF">BDV30DRAFT_211173</name>
</gene>